<accession>A0AA87RBB2</accession>
<sequence>MLDALLGNRDERRRRQAVDAFTKREQQLRPGYKVWGYKNTFAKGFVVTDGPTPYSPRESWEHLTVGRWHVRLDPVLERQRAASDAIEVLVLGQAFDDAGLKKRSGLAERILRAATAHASVDAQTDALDEAITWVSGRYVVLVARRDRLDVYGDPLATRSVYCHQGADGVALASHSAILSELAGGLASTRMRWITAHPDYKDPAGRWLPGLITPHDGVGQVYANARLTIQGNDVTHERFFPRADRVEATPLDAAIAFRDELRQQVRNWVSIAPVTVLALTAGRDSKAILQAGLVDLQRADALAMTYHAFRGTGKSTTMDMMGASRLAAASGLHHIPIDIPPLAEKSQFAGLYRATFPTWSRYANLANALYLGSPAKAATIFGVGGAIITGMYRNTDDRDLRPELLASKFTYSRFRHDPELHQELARWMAFTDFSVDSLRGYDFYDFFHWEHRMSKWAAAGYSEYDLATTPAPVLSSRRLLVAALSLPKEQRVDALVYKFIAEGEAALIEPEPA</sequence>
<name>A0AA87RBB2_9MICO</name>
<comment type="caution">
    <text evidence="1">The sequence shown here is derived from an EMBL/GenBank/DDBJ whole genome shotgun (WGS) entry which is preliminary data.</text>
</comment>
<reference evidence="1 2" key="1">
    <citation type="submission" date="2019-07" db="EMBL/GenBank/DDBJ databases">
        <title>Whole genome shotgun sequence of Agrococcus baldri NBRC 103055.</title>
        <authorList>
            <person name="Hosoyama A."/>
            <person name="Uohara A."/>
            <person name="Ohji S."/>
            <person name="Ichikawa N."/>
        </authorList>
    </citation>
    <scope>NUCLEOTIDE SEQUENCE [LARGE SCALE GENOMIC DNA]</scope>
    <source>
        <strain evidence="1 2">NBRC 103055</strain>
    </source>
</reference>
<proteinExistence type="predicted"/>
<dbReference type="EMBL" id="BJUU01000004">
    <property type="protein sequence ID" value="GEK79701.1"/>
    <property type="molecule type" value="Genomic_DNA"/>
</dbReference>
<gene>
    <name evidence="1" type="ORF">ABA31_10520</name>
</gene>
<protein>
    <submittedName>
        <fullName evidence="1">Uncharacterized protein</fullName>
    </submittedName>
</protein>
<keyword evidence="2" id="KW-1185">Reference proteome</keyword>
<evidence type="ECO:0000313" key="1">
    <source>
        <dbReference type="EMBL" id="GEK79701.1"/>
    </source>
</evidence>
<organism evidence="1 2">
    <name type="scientific">Agrococcus baldri</name>
    <dbReference type="NCBI Taxonomy" id="153730"/>
    <lineage>
        <taxon>Bacteria</taxon>
        <taxon>Bacillati</taxon>
        <taxon>Actinomycetota</taxon>
        <taxon>Actinomycetes</taxon>
        <taxon>Micrococcales</taxon>
        <taxon>Microbacteriaceae</taxon>
        <taxon>Agrococcus</taxon>
    </lineage>
</organism>
<dbReference type="RefSeq" id="WP_146793324.1">
    <property type="nucleotide sequence ID" value="NZ_BJUU01000004.1"/>
</dbReference>
<evidence type="ECO:0000313" key="2">
    <source>
        <dbReference type="Proteomes" id="UP000321749"/>
    </source>
</evidence>
<dbReference type="Proteomes" id="UP000321749">
    <property type="component" value="Unassembled WGS sequence"/>
</dbReference>
<dbReference type="AlphaFoldDB" id="A0AA87RBB2"/>